<proteinExistence type="predicted"/>
<dbReference type="InterPro" id="IPR008979">
    <property type="entry name" value="Galactose-bd-like_sf"/>
</dbReference>
<dbReference type="InterPro" id="IPR011333">
    <property type="entry name" value="SKP1/BTB/POZ_sf"/>
</dbReference>
<name>A0ABR2IKJ5_9EUKA</name>
<keyword evidence="1" id="KW-0175">Coiled coil</keyword>
<reference evidence="3 4" key="1">
    <citation type="submission" date="2024-04" db="EMBL/GenBank/DDBJ databases">
        <title>Tritrichomonas musculus Genome.</title>
        <authorList>
            <person name="Alves-Ferreira E."/>
            <person name="Grigg M."/>
            <person name="Lorenzi H."/>
            <person name="Galac M."/>
        </authorList>
    </citation>
    <scope>NUCLEOTIDE SEQUENCE [LARGE SCALE GENOMIC DNA]</scope>
    <source>
        <strain evidence="3 4">EAF2021</strain>
    </source>
</reference>
<evidence type="ECO:0000256" key="1">
    <source>
        <dbReference type="SAM" id="Coils"/>
    </source>
</evidence>
<evidence type="ECO:0000313" key="3">
    <source>
        <dbReference type="EMBL" id="KAK8863895.1"/>
    </source>
</evidence>
<dbReference type="EMBL" id="JAPFFF010000017">
    <property type="protein sequence ID" value="KAK8863895.1"/>
    <property type="molecule type" value="Genomic_DNA"/>
</dbReference>
<dbReference type="SUPFAM" id="SSF49785">
    <property type="entry name" value="Galactose-binding domain-like"/>
    <property type="match status" value="1"/>
</dbReference>
<comment type="caution">
    <text evidence="3">The sequence shown here is derived from an EMBL/GenBank/DDBJ whole genome shotgun (WGS) entry which is preliminary data.</text>
</comment>
<dbReference type="Gene3D" id="2.60.120.260">
    <property type="entry name" value="Galactose-binding domain-like"/>
    <property type="match status" value="1"/>
</dbReference>
<gene>
    <name evidence="3" type="ORF">M9Y10_011587</name>
</gene>
<evidence type="ECO:0008006" key="5">
    <source>
        <dbReference type="Google" id="ProtNLM"/>
    </source>
</evidence>
<protein>
    <recommendedName>
        <fullName evidence="5">F5/8 type C domain-containing protein</fullName>
    </recommendedName>
</protein>
<dbReference type="SUPFAM" id="SSF54695">
    <property type="entry name" value="POZ domain"/>
    <property type="match status" value="1"/>
</dbReference>
<accession>A0ABR2IKJ5</accession>
<keyword evidence="4" id="KW-1185">Reference proteome</keyword>
<dbReference type="Proteomes" id="UP001470230">
    <property type="component" value="Unassembled WGS sequence"/>
</dbReference>
<feature type="region of interest" description="Disordered" evidence="2">
    <location>
        <begin position="412"/>
        <end position="451"/>
    </location>
</feature>
<organism evidence="3 4">
    <name type="scientific">Tritrichomonas musculus</name>
    <dbReference type="NCBI Taxonomy" id="1915356"/>
    <lineage>
        <taxon>Eukaryota</taxon>
        <taxon>Metamonada</taxon>
        <taxon>Parabasalia</taxon>
        <taxon>Tritrichomonadida</taxon>
        <taxon>Tritrichomonadidae</taxon>
        <taxon>Tritrichomonas</taxon>
    </lineage>
</organism>
<evidence type="ECO:0000313" key="4">
    <source>
        <dbReference type="Proteomes" id="UP001470230"/>
    </source>
</evidence>
<feature type="coiled-coil region" evidence="1">
    <location>
        <begin position="363"/>
        <end position="404"/>
    </location>
</feature>
<sequence>MPITHPKYVNDFKLVFKNRSFSISKCLFGLYSGYFREHPSFLKKSLDLTQKSIDVSTFEQFVKACQSHFYIINNDNCFDLLFLCTKFDVQVIKDEVSLYISNIDDVLSVISKLKSIVNKDDQDIDDDELNLVVDIENTIAKKINLYLNQQSFVTLPISNLASILSKSFSFQKSNAKLASTNDNSSNGKSTKKSSNYSMQIDSHLLFTFFLSAFQFHKESSIILIDLVEDYGQFTKGEIDTLIANTDFANNLVNPILQRGLSSITNQTSKQIDQFNDLKNRLKALQTGTTKHINKVEKKVNNLKSEFESFKLASSSQLTSSNSIAKLQFSFTVPSSFSKITVYEEKNDKEIKINFNNSNATQILNEIQNQFDDFQKTIDESNETMETFKETYEEIASMADQLNSEFDESLKSLHSGIQHKPQQQSSKSEKKSESVIMAPKKNNLSFREPKKSSAYKGSTKALSFFQKKSPSKSSLDSLGPTFWDMLFTESKAISCQYDANINQNNNNDGLFLTDDPFDGIFNLLSKKIGGSANLHEANIIDIQASSSTVKSPSLLCDANSVWYWSSNNDQRQWVKFDFKKIMIKVTHYSIQTILRNPQSTHLKNWILEGTNAKGFTSQQVQKDDPAIKWETLDQRTNDTNLNGLSKIYTYEVKSSNKFFRYIRLKTTGPNHYGNYILALRRIEFFGTIMKFNEKGENNVKSTNDLENA</sequence>
<evidence type="ECO:0000256" key="2">
    <source>
        <dbReference type="SAM" id="MobiDB-lite"/>
    </source>
</evidence>